<sequence>MSPGALNHLYTRWFPKDKVTQAQLGKYIQIDKKVQQDIKIGILYDNEEAFKSSKVIESLLADPFASGNEEWFKKIENRSRKENNIFQSPNSNYSSNDKTNITSTIYSIASPILSSDSRPLYKEASIKKTPLSDFNVFNDIQINEINDLNLVNDFENLCHFYILITNDLQSSINKYPEILQKQILVTIIDNPEYTPRSTETQELKQKPTSISNHVIKVDSNSSYEGIIEFLKNDTSAASQFIESMQKSNIYEALKFIHLYLSSDILGQWTLKNVIKNIKNSINEENSVVKTYENLKTIEIPIFSEQLHSELQYQLIPQTTHFFKKKLRWWKLYLKNDNIEYDLKDYFNRNFMNQSIENYNYFRGLINSQIQQEKYGLYEKTEVNNNPILNLKNQLVSERIENEIQPVVYNSIVEGFLFYQLPVSVVSACSYLFFGFELETAGALALLGWVVGFNYVSKVWEKFSMKWTSDFFEEVRILLGKQCIDEGLLKELKNKYQEEQNLVQVKSQILTNLEALQEINYKN</sequence>
<reference evidence="3" key="1">
    <citation type="submission" date="2016-05" db="EMBL/GenBank/DDBJ databases">
        <title>Comparative genomics of biotechnologically important yeasts.</title>
        <authorList>
            <consortium name="DOE Joint Genome Institute"/>
            <person name="Riley R."/>
            <person name="Haridas S."/>
            <person name="Wolfe K.H."/>
            <person name="Lopes M.R."/>
            <person name="Hittinger C.T."/>
            <person name="Goker M."/>
            <person name="Salamov A."/>
            <person name="Wisecaver J."/>
            <person name="Long T.M."/>
            <person name="Aerts A.L."/>
            <person name="Barry K."/>
            <person name="Choi C."/>
            <person name="Clum A."/>
            <person name="Coughlan A.Y."/>
            <person name="Deshpande S."/>
            <person name="Douglass A.P."/>
            <person name="Hanson S.J."/>
            <person name="Klenk H.-P."/>
            <person name="Labutti K."/>
            <person name="Lapidus A."/>
            <person name="Lindquist E."/>
            <person name="Lipzen A."/>
            <person name="Meier-Kolthoff J.P."/>
            <person name="Ohm R.A."/>
            <person name="Otillar R.P."/>
            <person name="Pangilinan J."/>
            <person name="Peng Y."/>
            <person name="Rokas A."/>
            <person name="Rosa C.A."/>
            <person name="Scheuner C."/>
            <person name="Sibirny A.A."/>
            <person name="Slot J.C."/>
            <person name="Stielow J.B."/>
            <person name="Sun H."/>
            <person name="Kurtzman C.P."/>
            <person name="Blackwell M."/>
            <person name="Grigoriev I.V."/>
            <person name="Jeffries T.W."/>
        </authorList>
    </citation>
    <scope>NUCLEOTIDE SEQUENCE [LARGE SCALE GENOMIC DNA]</scope>
    <source>
        <strain evidence="3">NRRL Y-1933</strain>
    </source>
</reference>
<name>A0A1E4RNB5_9ASCO</name>
<dbReference type="PANTHER" id="PTHR38644:SF1">
    <property type="entry name" value="EXPRESSED PROTEIN"/>
    <property type="match status" value="1"/>
</dbReference>
<evidence type="ECO:0000313" key="3">
    <source>
        <dbReference type="Proteomes" id="UP000095085"/>
    </source>
</evidence>
<feature type="domain" description="Mmc1 C-terminal" evidence="1">
    <location>
        <begin position="298"/>
        <end position="475"/>
    </location>
</feature>
<dbReference type="RefSeq" id="XP_020077793.1">
    <property type="nucleotide sequence ID" value="XM_020222146.1"/>
</dbReference>
<organism evidence="2 3">
    <name type="scientific">Hyphopichia burtonii NRRL Y-1933</name>
    <dbReference type="NCBI Taxonomy" id="984485"/>
    <lineage>
        <taxon>Eukaryota</taxon>
        <taxon>Fungi</taxon>
        <taxon>Dikarya</taxon>
        <taxon>Ascomycota</taxon>
        <taxon>Saccharomycotina</taxon>
        <taxon>Pichiomycetes</taxon>
        <taxon>Debaryomycetaceae</taxon>
        <taxon>Hyphopichia</taxon>
    </lineage>
</organism>
<dbReference type="InterPro" id="IPR056196">
    <property type="entry name" value="Mmc1_C"/>
</dbReference>
<dbReference type="PANTHER" id="PTHR38644">
    <property type="entry name" value="EXPRESSED PROTEIN"/>
    <property type="match status" value="1"/>
</dbReference>
<dbReference type="Proteomes" id="UP000095085">
    <property type="component" value="Unassembled WGS sequence"/>
</dbReference>
<dbReference type="Pfam" id="PF23868">
    <property type="entry name" value="Mmc1_C"/>
    <property type="match status" value="1"/>
</dbReference>
<evidence type="ECO:0000259" key="1">
    <source>
        <dbReference type="Pfam" id="PF23868"/>
    </source>
</evidence>
<keyword evidence="3" id="KW-1185">Reference proteome</keyword>
<dbReference type="GeneID" id="30996695"/>
<protein>
    <recommendedName>
        <fullName evidence="1">Mmc1 C-terminal domain-containing protein</fullName>
    </recommendedName>
</protein>
<dbReference type="EMBL" id="KV454539">
    <property type="protein sequence ID" value="ODV68726.1"/>
    <property type="molecule type" value="Genomic_DNA"/>
</dbReference>
<dbReference type="OrthoDB" id="5319015at2759"/>
<dbReference type="AlphaFoldDB" id="A0A1E4RNB5"/>
<proteinExistence type="predicted"/>
<evidence type="ECO:0000313" key="2">
    <source>
        <dbReference type="EMBL" id="ODV68726.1"/>
    </source>
</evidence>
<accession>A0A1E4RNB5</accession>
<dbReference type="STRING" id="984485.A0A1E4RNB5"/>
<gene>
    <name evidence="2" type="ORF">HYPBUDRAFT_155777</name>
</gene>